<evidence type="ECO:0000313" key="6">
    <source>
        <dbReference type="Proteomes" id="UP000009046"/>
    </source>
</evidence>
<dbReference type="OMA" id="MGLMMLE"/>
<dbReference type="Pfam" id="PF08240">
    <property type="entry name" value="ADH_N"/>
    <property type="match status" value="1"/>
</dbReference>
<dbReference type="InterPro" id="IPR013149">
    <property type="entry name" value="ADH-like_C"/>
</dbReference>
<reference evidence="5" key="3">
    <citation type="submission" date="2021-02" db="UniProtKB">
        <authorList>
            <consortium name="EnsemblMetazoa"/>
        </authorList>
    </citation>
    <scope>IDENTIFICATION</scope>
    <source>
        <strain evidence="5">USDA</strain>
    </source>
</reference>
<dbReference type="InterPro" id="IPR050129">
    <property type="entry name" value="Zn_alcohol_dh"/>
</dbReference>
<dbReference type="InParanoid" id="E0VK41"/>
<sequence length="338" mass="37450">MKALLFSPDNLSLKYCKINAPTKIHKDEIVVKVTHSGVCSTDLFITQGKIDCGPGPIVLGQEISGKVHATGSDVTEVIQGENVVINPYNSCSTCRYCTRGLCSCCSNEGIHSAIGVYKNGGWAEYVTVKKSQIHKIPPELELNKAALVHPLSCILNAIHKLNLSPGSHIFIHGLDLAGFLWASTLHSQGHRNVFVSDKNNNKKKQLHDMNLGYPFVNEENIEKYTADVIIECTGSQKSIEKCIKILNPNGQICFFGNSNPKTEIKCVPYDIINKEIKIIGSVGNAFCFTKAINLAATMRNRYLNFEKLGIKTFSLENYREAFLNKKSGYANKVMFIFE</sequence>
<dbReference type="GO" id="GO:0008743">
    <property type="term" value="F:L-threonine 3-dehydrogenase activity"/>
    <property type="evidence" value="ECO:0007669"/>
    <property type="project" value="UniProtKB-EC"/>
</dbReference>
<keyword evidence="1 4" id="KW-0560">Oxidoreductase</keyword>
<evidence type="ECO:0000313" key="5">
    <source>
        <dbReference type="EnsemblMetazoa" id="PHUM256650-PA"/>
    </source>
</evidence>
<dbReference type="EnsemblMetazoa" id="PHUM256650-RA">
    <property type="protein sequence ID" value="PHUM256650-PA"/>
    <property type="gene ID" value="PHUM256650"/>
</dbReference>
<dbReference type="RefSeq" id="XP_002426484.1">
    <property type="nucleotide sequence ID" value="XM_002426439.1"/>
</dbReference>
<dbReference type="EC" id="1.1.1.103" evidence="4"/>
<dbReference type="PANTHER" id="PTHR43401">
    <property type="entry name" value="L-THREONINE 3-DEHYDROGENASE"/>
    <property type="match status" value="1"/>
</dbReference>
<proteinExistence type="predicted"/>
<accession>E0VK41</accession>
<reference evidence="4" key="1">
    <citation type="submission" date="2007-04" db="EMBL/GenBank/DDBJ databases">
        <title>Annotation of Pediculus humanus corporis strain USDA.</title>
        <authorList>
            <person name="Kirkness E."/>
            <person name="Hannick L."/>
            <person name="Hass B."/>
            <person name="Bruggner R."/>
            <person name="Lawson D."/>
            <person name="Bidwell S."/>
            <person name="Joardar V."/>
            <person name="Caler E."/>
            <person name="Walenz B."/>
            <person name="Inman J."/>
            <person name="Schobel S."/>
            <person name="Galinsky K."/>
            <person name="Amedeo P."/>
            <person name="Strausberg R."/>
        </authorList>
    </citation>
    <scope>NUCLEOTIDE SEQUENCE</scope>
    <source>
        <strain evidence="4">USDA</strain>
    </source>
</reference>
<dbReference type="Proteomes" id="UP000009046">
    <property type="component" value="Unassembled WGS sequence"/>
</dbReference>
<dbReference type="KEGG" id="phu:Phum_PHUM256650"/>
<dbReference type="Gene3D" id="3.40.50.720">
    <property type="entry name" value="NAD(P)-binding Rossmann-like Domain"/>
    <property type="match status" value="1"/>
</dbReference>
<gene>
    <name evidence="5" type="primary">8235219</name>
    <name evidence="4" type="ORF">Phum_PHUM256650</name>
</gene>
<dbReference type="SUPFAM" id="SSF51735">
    <property type="entry name" value="NAD(P)-binding Rossmann-fold domains"/>
    <property type="match status" value="1"/>
</dbReference>
<evidence type="ECO:0000259" key="2">
    <source>
        <dbReference type="Pfam" id="PF00107"/>
    </source>
</evidence>
<dbReference type="InterPro" id="IPR011032">
    <property type="entry name" value="GroES-like_sf"/>
</dbReference>
<dbReference type="AlphaFoldDB" id="E0VK41"/>
<evidence type="ECO:0000259" key="3">
    <source>
        <dbReference type="Pfam" id="PF08240"/>
    </source>
</evidence>
<dbReference type="HOGENOM" id="CLU_026673_11_0_1"/>
<dbReference type="STRING" id="121224.E0VK41"/>
<dbReference type="CTD" id="8235219"/>
<dbReference type="InterPro" id="IPR036291">
    <property type="entry name" value="NAD(P)-bd_dom_sf"/>
</dbReference>
<reference evidence="4" key="2">
    <citation type="submission" date="2007-04" db="EMBL/GenBank/DDBJ databases">
        <title>The genome of the human body louse.</title>
        <authorList>
            <consortium name="The Human Body Louse Genome Consortium"/>
            <person name="Kirkness E."/>
            <person name="Walenz B."/>
            <person name="Hass B."/>
            <person name="Bruggner R."/>
            <person name="Strausberg R."/>
        </authorList>
    </citation>
    <scope>NUCLEOTIDE SEQUENCE</scope>
    <source>
        <strain evidence="4">USDA</strain>
    </source>
</reference>
<dbReference type="InterPro" id="IPR013154">
    <property type="entry name" value="ADH-like_N"/>
</dbReference>
<dbReference type="OrthoDB" id="3941538at2759"/>
<dbReference type="SUPFAM" id="SSF50129">
    <property type="entry name" value="GroES-like"/>
    <property type="match status" value="1"/>
</dbReference>
<dbReference type="VEuPathDB" id="VectorBase:PHUM256650"/>
<dbReference type="EMBL" id="DS235239">
    <property type="protein sequence ID" value="EEB13746.1"/>
    <property type="molecule type" value="Genomic_DNA"/>
</dbReference>
<dbReference type="eggNOG" id="KOG0024">
    <property type="taxonomic scope" value="Eukaryota"/>
</dbReference>
<dbReference type="Gene3D" id="3.90.180.10">
    <property type="entry name" value="Medium-chain alcohol dehydrogenases, catalytic domain"/>
    <property type="match status" value="1"/>
</dbReference>
<feature type="domain" description="Alcohol dehydrogenase-like C-terminal" evidence="2">
    <location>
        <begin position="185"/>
        <end position="294"/>
    </location>
</feature>
<dbReference type="Pfam" id="PF00107">
    <property type="entry name" value="ADH_zinc_N"/>
    <property type="match status" value="1"/>
</dbReference>
<dbReference type="EMBL" id="AAZO01002974">
    <property type="status" value="NOT_ANNOTATED_CDS"/>
    <property type="molecule type" value="Genomic_DNA"/>
</dbReference>
<feature type="domain" description="Alcohol dehydrogenase-like N-terminal" evidence="3">
    <location>
        <begin position="26"/>
        <end position="137"/>
    </location>
</feature>
<dbReference type="PANTHER" id="PTHR43401:SF2">
    <property type="entry name" value="L-THREONINE 3-DEHYDROGENASE"/>
    <property type="match status" value="1"/>
</dbReference>
<keyword evidence="6" id="KW-1185">Reference proteome</keyword>
<evidence type="ECO:0000256" key="1">
    <source>
        <dbReference type="ARBA" id="ARBA00023002"/>
    </source>
</evidence>
<protein>
    <submittedName>
        <fullName evidence="4 5">Sorbitol dehydrogenase, putative</fullName>
        <ecNumber evidence="4">1.1.1.103</ecNumber>
    </submittedName>
</protein>
<evidence type="ECO:0000313" key="4">
    <source>
        <dbReference type="EMBL" id="EEB13746.1"/>
    </source>
</evidence>
<name>E0VK41_PEDHC</name>
<organism>
    <name type="scientific">Pediculus humanus subsp. corporis</name>
    <name type="common">Body louse</name>
    <dbReference type="NCBI Taxonomy" id="121224"/>
    <lineage>
        <taxon>Eukaryota</taxon>
        <taxon>Metazoa</taxon>
        <taxon>Ecdysozoa</taxon>
        <taxon>Arthropoda</taxon>
        <taxon>Hexapoda</taxon>
        <taxon>Insecta</taxon>
        <taxon>Pterygota</taxon>
        <taxon>Neoptera</taxon>
        <taxon>Paraneoptera</taxon>
        <taxon>Psocodea</taxon>
        <taxon>Troctomorpha</taxon>
        <taxon>Phthiraptera</taxon>
        <taxon>Anoplura</taxon>
        <taxon>Pediculidae</taxon>
        <taxon>Pediculus</taxon>
    </lineage>
</organism>
<dbReference type="GeneID" id="8235219"/>